<dbReference type="Proteomes" id="UP000218887">
    <property type="component" value="Unassembled WGS sequence"/>
</dbReference>
<dbReference type="SUPFAM" id="SSF55729">
    <property type="entry name" value="Acyl-CoA N-acyltransferases (Nat)"/>
    <property type="match status" value="1"/>
</dbReference>
<dbReference type="AlphaFoldDB" id="A0A2A2IJD9"/>
<organism evidence="2 3">
    <name type="scientific">Virgibacillus profundi</name>
    <dbReference type="NCBI Taxonomy" id="2024555"/>
    <lineage>
        <taxon>Bacteria</taxon>
        <taxon>Bacillati</taxon>
        <taxon>Bacillota</taxon>
        <taxon>Bacilli</taxon>
        <taxon>Bacillales</taxon>
        <taxon>Bacillaceae</taxon>
        <taxon>Virgibacillus</taxon>
    </lineage>
</organism>
<sequence>MKVTFAASVNEYLNIVEELLLKKEACNNLMLGLLDRLLTHKAECHLGYVEKEGNIVYAFMQTPPNNWILADVENVDQDTIEAVAKSIYQKNLEVPGVLGPIAKTGRFVELWQELTNKKAVIHMNQLIYQLDEVQSELRNGGKLIHAARKHFPLIADWLYQFGQEANELIAQTRAEQMATRFIDNRSIYLWQIDGQLVSMANRSRKTKNGATINAVFTPDKFKKKGYATSTVAHLSQKILDEGFQFCSLYTDSTNPTSNSIYKKIGYYEAGSSIVYKL</sequence>
<name>A0A2A2IJD9_9BACI</name>
<dbReference type="OrthoDB" id="3174529at2"/>
<reference evidence="2 3" key="1">
    <citation type="submission" date="2017-08" db="EMBL/GenBank/DDBJ databases">
        <title>Virgibacillus indicus sp. nov. and Virgibacillus profoundi sp. nov, two moderately halophilic bacteria isolated from marine sediment by using the Microfluidic Streak Plate.</title>
        <authorList>
            <person name="Xu B."/>
            <person name="Hu B."/>
            <person name="Wang J."/>
            <person name="Zhu Y."/>
            <person name="Huang L."/>
            <person name="Du W."/>
            <person name="Huang Y."/>
        </authorList>
    </citation>
    <scope>NUCLEOTIDE SEQUENCE [LARGE SCALE GENOMIC DNA]</scope>
    <source>
        <strain evidence="2 3">IO3-P3-H5</strain>
    </source>
</reference>
<protein>
    <recommendedName>
        <fullName evidence="1">N-acetyltransferase domain-containing protein</fullName>
    </recommendedName>
</protein>
<dbReference type="InterPro" id="IPR000182">
    <property type="entry name" value="GNAT_dom"/>
</dbReference>
<dbReference type="EMBL" id="NPOA01000001">
    <property type="protein sequence ID" value="PAV31436.1"/>
    <property type="molecule type" value="Genomic_DNA"/>
</dbReference>
<dbReference type="InterPro" id="IPR016181">
    <property type="entry name" value="Acyl_CoA_acyltransferase"/>
</dbReference>
<keyword evidence="3" id="KW-1185">Reference proteome</keyword>
<dbReference type="PROSITE" id="PS51186">
    <property type="entry name" value="GNAT"/>
    <property type="match status" value="1"/>
</dbReference>
<evidence type="ECO:0000313" key="3">
    <source>
        <dbReference type="Proteomes" id="UP000218887"/>
    </source>
</evidence>
<dbReference type="InterPro" id="IPR013653">
    <property type="entry name" value="GCN5-like_dom"/>
</dbReference>
<dbReference type="GO" id="GO:0016747">
    <property type="term" value="F:acyltransferase activity, transferring groups other than amino-acyl groups"/>
    <property type="evidence" value="ECO:0007669"/>
    <property type="project" value="InterPro"/>
</dbReference>
<comment type="caution">
    <text evidence="2">The sequence shown here is derived from an EMBL/GenBank/DDBJ whole genome shotgun (WGS) entry which is preliminary data.</text>
</comment>
<feature type="domain" description="N-acetyltransferase" evidence="1">
    <location>
        <begin position="142"/>
        <end position="277"/>
    </location>
</feature>
<gene>
    <name evidence="2" type="ORF">CIL05_01925</name>
</gene>
<proteinExistence type="predicted"/>
<dbReference type="RefSeq" id="WP_095653805.1">
    <property type="nucleotide sequence ID" value="NZ_NPOA01000001.1"/>
</dbReference>
<dbReference type="Pfam" id="PF08445">
    <property type="entry name" value="FR47"/>
    <property type="match status" value="1"/>
</dbReference>
<accession>A0A2A2IJD9</accession>
<evidence type="ECO:0000259" key="1">
    <source>
        <dbReference type="PROSITE" id="PS51186"/>
    </source>
</evidence>
<evidence type="ECO:0000313" key="2">
    <source>
        <dbReference type="EMBL" id="PAV31436.1"/>
    </source>
</evidence>
<dbReference type="Gene3D" id="3.40.630.30">
    <property type="match status" value="1"/>
</dbReference>